<feature type="signal peptide" evidence="2">
    <location>
        <begin position="1"/>
        <end position="23"/>
    </location>
</feature>
<dbReference type="SUPFAM" id="SSF51120">
    <property type="entry name" value="beta-Roll"/>
    <property type="match status" value="1"/>
</dbReference>
<feature type="domain" description="Peptidoglycan binding-like" evidence="3">
    <location>
        <begin position="53"/>
        <end position="103"/>
    </location>
</feature>
<dbReference type="InterPro" id="IPR011049">
    <property type="entry name" value="Serralysin-like_metalloprot_C"/>
</dbReference>
<dbReference type="SUPFAM" id="SSF47090">
    <property type="entry name" value="PGBD-like"/>
    <property type="match status" value="1"/>
</dbReference>
<dbReference type="RefSeq" id="WP_235003883.1">
    <property type="nucleotide sequence ID" value="NZ_FNVD01000034.1"/>
</dbReference>
<evidence type="ECO:0000313" key="4">
    <source>
        <dbReference type="EMBL" id="SEG33507.1"/>
    </source>
</evidence>
<dbReference type="AlphaFoldDB" id="A0A1H5ZCY0"/>
<dbReference type="Proteomes" id="UP000236742">
    <property type="component" value="Unassembled WGS sequence"/>
</dbReference>
<reference evidence="4 5" key="1">
    <citation type="submission" date="2016-10" db="EMBL/GenBank/DDBJ databases">
        <authorList>
            <person name="de Groot N.N."/>
        </authorList>
    </citation>
    <scope>NUCLEOTIDE SEQUENCE [LARGE SCALE GENOMIC DNA]</scope>
    <source>
        <strain evidence="4 5">DSM 23413</strain>
    </source>
</reference>
<evidence type="ECO:0000259" key="3">
    <source>
        <dbReference type="Pfam" id="PF01471"/>
    </source>
</evidence>
<feature type="region of interest" description="Disordered" evidence="1">
    <location>
        <begin position="394"/>
        <end position="424"/>
    </location>
</feature>
<feature type="region of interest" description="Disordered" evidence="1">
    <location>
        <begin position="642"/>
        <end position="675"/>
    </location>
</feature>
<evidence type="ECO:0000256" key="1">
    <source>
        <dbReference type="SAM" id="MobiDB-lite"/>
    </source>
</evidence>
<gene>
    <name evidence="4" type="ORF">SAMN05421751_1344</name>
</gene>
<evidence type="ECO:0000313" key="5">
    <source>
        <dbReference type="Proteomes" id="UP000236742"/>
    </source>
</evidence>
<dbReference type="EMBL" id="FNVD01000034">
    <property type="protein sequence ID" value="SEG33507.1"/>
    <property type="molecule type" value="Genomic_DNA"/>
</dbReference>
<organism evidence="4 5">
    <name type="scientific">Jhaorihella thermophila</name>
    <dbReference type="NCBI Taxonomy" id="488547"/>
    <lineage>
        <taxon>Bacteria</taxon>
        <taxon>Pseudomonadati</taxon>
        <taxon>Pseudomonadota</taxon>
        <taxon>Alphaproteobacteria</taxon>
        <taxon>Rhodobacterales</taxon>
        <taxon>Paracoccaceae</taxon>
        <taxon>Jhaorihella</taxon>
    </lineage>
</organism>
<accession>A0A1H5ZCY0</accession>
<dbReference type="InterPro" id="IPR002477">
    <property type="entry name" value="Peptidoglycan-bd-like"/>
</dbReference>
<keyword evidence="5" id="KW-1185">Reference proteome</keyword>
<dbReference type="InterPro" id="IPR036365">
    <property type="entry name" value="PGBD-like_sf"/>
</dbReference>
<dbReference type="Pfam" id="PF01471">
    <property type="entry name" value="PG_binding_1"/>
    <property type="match status" value="1"/>
</dbReference>
<dbReference type="Gene3D" id="1.10.101.10">
    <property type="entry name" value="PGBD-like superfamily/PGBD"/>
    <property type="match status" value="1"/>
</dbReference>
<name>A0A1H5ZCY0_9RHOB</name>
<evidence type="ECO:0000256" key="2">
    <source>
        <dbReference type="SAM" id="SignalP"/>
    </source>
</evidence>
<dbReference type="InterPro" id="IPR036366">
    <property type="entry name" value="PGBDSf"/>
</dbReference>
<feature type="chain" id="PRO_5009291420" evidence="2">
    <location>
        <begin position="24"/>
        <end position="851"/>
    </location>
</feature>
<sequence length="851" mass="89757">MARALVARSLICAFVLLSFGSVAHGKSASDRPSLQGSSLESGPVLAQVSEYSRDQIRQLQRWLSDLGYDAGEPDGVIGGRTTRAVRAFEADRGRAPLGIITDEIFDLVADDWMAHTGTLARQSGNSGIRGPETGGASSHVANENAAPTHVAAHLTGCAGLIEAARFAAPASVVEYHPEDYETSLENDLATEEGHYFTGADEDILLASDRRIEVAAGDGNDRLFVFSNPTGSAFIGEGGGDEVHVCALTGPFLILSTNDGQATGDSDPDTIVIHAGAFAMAESMRPTRLFFFGEPKDIDGAEIAISGYDARTDRTVLRMVEPAQPQVVSSIGGITTIDVGPLRLQYQSVDLNAPNPLASIAVERVSPEELAADMGLAERIADGAVMFDMATAGPDAGNRAAQRHGHAASPVDGGRAPPDPASASANGTCDTLTAWDRLDRPVIDPTPEAHDSRKTIWRDGNDLILHRGTGEAHWLSAFGGDDQIWLFDVSPDTGVYAGVGADLIVICSMADTFLNIWAGTTAWFDHAPDTIVIDPAVLKDVPAGFQRHINVWKFHTATDRLVLPPSPGMRVEVSTNGPDSVVNYGPLRIRLGHEFVPDRRLVRAAIQIGTLPARPFLDDMARRKRDPRPAAALPLSRAGWSAARTVGGGPAHGPAPMHSCDRVPAPQAATQPIGPPDFDDHWGLSVTFGDGDDVIVLRAIDADPTHGVLSETGVMAGAGDDLVFVETAELSLHAGSGADTIVICAMDGLEAAFVAAKDGAPDTLIVDSGVFLTPLGDRLLRSIAVEGFVEPHDRVVLRVPEGFSYEWLGFGFDIGVSGFVTRVSFSPAVADGPSGGGLDLNKVIVWPVASEP</sequence>
<proteinExistence type="predicted"/>
<keyword evidence="2" id="KW-0732">Signal</keyword>
<protein>
    <submittedName>
        <fullName evidence="4">Putative peptidoglycan binding domain-containing protein</fullName>
    </submittedName>
</protein>